<dbReference type="Proteomes" id="UP001603857">
    <property type="component" value="Unassembled WGS sequence"/>
</dbReference>
<comment type="subcellular location">
    <subcellularLocation>
        <location evidence="1">Membrane</location>
        <topology evidence="1">Multi-pass membrane protein</topology>
    </subcellularLocation>
</comment>
<evidence type="ECO:0000256" key="6">
    <source>
        <dbReference type="ARBA" id="ARBA00023136"/>
    </source>
</evidence>
<keyword evidence="6 7" id="KW-0472">Membrane</keyword>
<gene>
    <name evidence="9" type="ORF">Fmac_030263</name>
</gene>
<dbReference type="PANTHER" id="PTHR24186:SF37">
    <property type="entry name" value="PGG DOMAIN-CONTAINING PROTEIN"/>
    <property type="match status" value="1"/>
</dbReference>
<protein>
    <recommendedName>
        <fullName evidence="8">PGG domain-containing protein</fullName>
    </recommendedName>
</protein>
<dbReference type="GO" id="GO:0016020">
    <property type="term" value="C:membrane"/>
    <property type="evidence" value="ECO:0007669"/>
    <property type="project" value="UniProtKB-SubCell"/>
</dbReference>
<evidence type="ECO:0000256" key="5">
    <source>
        <dbReference type="ARBA" id="ARBA00023043"/>
    </source>
</evidence>
<dbReference type="Pfam" id="PF13962">
    <property type="entry name" value="PGG"/>
    <property type="match status" value="1"/>
</dbReference>
<feature type="transmembrane region" description="Helical" evidence="7">
    <location>
        <begin position="115"/>
        <end position="138"/>
    </location>
</feature>
<keyword evidence="2 7" id="KW-0812">Transmembrane</keyword>
<dbReference type="InterPro" id="IPR026961">
    <property type="entry name" value="PGG_dom"/>
</dbReference>
<feature type="domain" description="PGG" evidence="8">
    <location>
        <begin position="52"/>
        <end position="172"/>
    </location>
</feature>
<evidence type="ECO:0000256" key="3">
    <source>
        <dbReference type="ARBA" id="ARBA00022737"/>
    </source>
</evidence>
<dbReference type="AlphaFoldDB" id="A0ABD1LCP5"/>
<evidence type="ECO:0000259" key="8">
    <source>
        <dbReference type="Pfam" id="PF13962"/>
    </source>
</evidence>
<dbReference type="PANTHER" id="PTHR24186">
    <property type="entry name" value="PROTEIN PHOSPHATASE 1 REGULATORY SUBUNIT"/>
    <property type="match status" value="1"/>
</dbReference>
<keyword evidence="3" id="KW-0677">Repeat</keyword>
<reference evidence="9 10" key="1">
    <citation type="submission" date="2024-08" db="EMBL/GenBank/DDBJ databases">
        <title>Insights into the chromosomal genome structure of Flemingia macrophylla.</title>
        <authorList>
            <person name="Ding Y."/>
            <person name="Zhao Y."/>
            <person name="Bi W."/>
            <person name="Wu M."/>
            <person name="Zhao G."/>
            <person name="Gong Y."/>
            <person name="Li W."/>
            <person name="Zhang P."/>
        </authorList>
    </citation>
    <scope>NUCLEOTIDE SEQUENCE [LARGE SCALE GENOMIC DNA]</scope>
    <source>
        <strain evidence="9">DYQJB</strain>
        <tissue evidence="9">Leaf</tissue>
    </source>
</reference>
<keyword evidence="5" id="KW-0040">ANK repeat</keyword>
<evidence type="ECO:0000256" key="4">
    <source>
        <dbReference type="ARBA" id="ARBA00022989"/>
    </source>
</evidence>
<dbReference type="EMBL" id="JBGMDY010000010">
    <property type="protein sequence ID" value="KAL2321294.1"/>
    <property type="molecule type" value="Genomic_DNA"/>
</dbReference>
<keyword evidence="10" id="KW-1185">Reference proteome</keyword>
<evidence type="ECO:0000313" key="9">
    <source>
        <dbReference type="EMBL" id="KAL2321294.1"/>
    </source>
</evidence>
<organism evidence="9 10">
    <name type="scientific">Flemingia macrophylla</name>
    <dbReference type="NCBI Taxonomy" id="520843"/>
    <lineage>
        <taxon>Eukaryota</taxon>
        <taxon>Viridiplantae</taxon>
        <taxon>Streptophyta</taxon>
        <taxon>Embryophyta</taxon>
        <taxon>Tracheophyta</taxon>
        <taxon>Spermatophyta</taxon>
        <taxon>Magnoliopsida</taxon>
        <taxon>eudicotyledons</taxon>
        <taxon>Gunneridae</taxon>
        <taxon>Pentapetalae</taxon>
        <taxon>rosids</taxon>
        <taxon>fabids</taxon>
        <taxon>Fabales</taxon>
        <taxon>Fabaceae</taxon>
        <taxon>Papilionoideae</taxon>
        <taxon>50 kb inversion clade</taxon>
        <taxon>NPAAA clade</taxon>
        <taxon>indigoferoid/millettioid clade</taxon>
        <taxon>Phaseoleae</taxon>
        <taxon>Flemingia</taxon>
    </lineage>
</organism>
<proteinExistence type="predicted"/>
<accession>A0ABD1LCP5</accession>
<comment type="caution">
    <text evidence="9">The sequence shown here is derived from an EMBL/GenBank/DDBJ whole genome shotgun (WGS) entry which is preliminary data.</text>
</comment>
<feature type="transmembrane region" description="Helical" evidence="7">
    <location>
        <begin position="150"/>
        <end position="170"/>
    </location>
</feature>
<keyword evidence="4 7" id="KW-1133">Transmembrane helix</keyword>
<name>A0ABD1LCP5_9FABA</name>
<evidence type="ECO:0000256" key="2">
    <source>
        <dbReference type="ARBA" id="ARBA00022692"/>
    </source>
</evidence>
<evidence type="ECO:0000313" key="10">
    <source>
        <dbReference type="Proteomes" id="UP001603857"/>
    </source>
</evidence>
<evidence type="ECO:0000256" key="1">
    <source>
        <dbReference type="ARBA" id="ARBA00004141"/>
    </source>
</evidence>
<evidence type="ECO:0000256" key="7">
    <source>
        <dbReference type="SAM" id="Phobius"/>
    </source>
</evidence>
<sequence length="258" mass="28761">MPASCTSPSRPPRVLLHNRTSLVDTATWSSATLTTRKMWETQWCKYMQYHSNWIEEKHGSLMVVATVIATMTFQSAVSPPGGVWQEDTLIGGLNCTTYGICQVGNAVLAYVSPHAFLQFMTFNTLSLFYSLSVVLLLISGLRLNNRPMMGILLIIAFTALTSMGRTYFFGTTLGDPRSHFSSFSKVVVGHPSSGQQVAHLSVVKKSVHLQSPEVEQHSIETRTCVAMTHFVPLIDEPPLVIEEFFPSPDYYHDWKKGL</sequence>